<keyword evidence="3" id="KW-1185">Reference proteome</keyword>
<accession>A0A2C9XVR5</accession>
<name>A0A2C9XVR5_9GAMM</name>
<dbReference type="EMBL" id="NARP01000050">
    <property type="protein sequence ID" value="OTP97829.1"/>
    <property type="molecule type" value="Genomic_DNA"/>
</dbReference>
<dbReference type="Proteomes" id="UP000194977">
    <property type="component" value="Unassembled WGS sequence"/>
</dbReference>
<proteinExistence type="predicted"/>
<reference evidence="3 4" key="1">
    <citation type="submission" date="2017-03" db="EMBL/GenBank/DDBJ databases">
        <title>Comparative genomics of honeybee gut symbionts reveal geographically distinct and subgroup specific antibiotic resistance.</title>
        <authorList>
            <person name="Ludvigsen J."/>
            <person name="Porcellato D."/>
            <person name="Labee-Lund T.M."/>
            <person name="Amdam G.V."/>
            <person name="Rudi K."/>
        </authorList>
    </citation>
    <scope>NUCLEOTIDE SEQUENCE [LARGE SCALE GENOMIC DNA]</scope>
    <source>
        <strain evidence="1 4">A-7-12</strain>
        <strain evidence="2 3">A-9-12</strain>
    </source>
</reference>
<dbReference type="RefSeq" id="WP_086272263.1">
    <property type="nucleotide sequence ID" value="NZ_MZNE01000021.1"/>
</dbReference>
<dbReference type="AlphaFoldDB" id="A0A2C9XVR5"/>
<dbReference type="Proteomes" id="UP000194800">
    <property type="component" value="Unassembled WGS sequence"/>
</dbReference>
<organism evidence="1 4">
    <name type="scientific">Gilliamella apicola</name>
    <dbReference type="NCBI Taxonomy" id="1196095"/>
    <lineage>
        <taxon>Bacteria</taxon>
        <taxon>Pseudomonadati</taxon>
        <taxon>Pseudomonadota</taxon>
        <taxon>Gammaproteobacteria</taxon>
        <taxon>Orbales</taxon>
        <taxon>Orbaceae</taxon>
        <taxon>Gilliamella</taxon>
    </lineage>
</organism>
<dbReference type="EMBL" id="NART01000086">
    <property type="protein sequence ID" value="OTQ08422.1"/>
    <property type="molecule type" value="Genomic_DNA"/>
</dbReference>
<sequence length="76" mass="9063">MLEQQKFLDCVKKEIFSNKDLLEIRKGLVYFKNKGMPQNCMYDCLQNLRYLDEEDIILELMDFVVGFCKPELAIYS</sequence>
<protein>
    <submittedName>
        <fullName evidence="1">Uncharacterized protein</fullName>
    </submittedName>
</protein>
<evidence type="ECO:0000313" key="1">
    <source>
        <dbReference type="EMBL" id="OTP97829.1"/>
    </source>
</evidence>
<evidence type="ECO:0000313" key="3">
    <source>
        <dbReference type="Proteomes" id="UP000194800"/>
    </source>
</evidence>
<comment type="caution">
    <text evidence="1">The sequence shown here is derived from an EMBL/GenBank/DDBJ whole genome shotgun (WGS) entry which is preliminary data.</text>
</comment>
<evidence type="ECO:0000313" key="2">
    <source>
        <dbReference type="EMBL" id="OTQ08422.1"/>
    </source>
</evidence>
<dbReference type="OrthoDB" id="6637490at2"/>
<evidence type="ECO:0000313" key="4">
    <source>
        <dbReference type="Proteomes" id="UP000194977"/>
    </source>
</evidence>
<gene>
    <name evidence="2" type="ORF">B6C91_12460</name>
    <name evidence="1" type="ORF">B6D08_13415</name>
</gene>